<protein>
    <recommendedName>
        <fullName evidence="5">Peptidase S74 domain-containing protein</fullName>
    </recommendedName>
</protein>
<reference evidence="3 4" key="1">
    <citation type="submission" date="2016-12" db="EMBL/GenBank/DDBJ databases">
        <title>Trade-off between light-utilization and light-protection in marine flavobacteria.</title>
        <authorList>
            <person name="Kumagai Y."/>
            <person name="Yoshizawa S."/>
            <person name="Kogure K."/>
            <person name="Iwasaki W."/>
        </authorList>
    </citation>
    <scope>NUCLEOTIDE SEQUENCE [LARGE SCALE GENOMIC DNA]</scope>
    <source>
        <strain evidence="3 4">NBRC 108759</strain>
    </source>
</reference>
<feature type="coiled-coil region" evidence="1">
    <location>
        <begin position="654"/>
        <end position="698"/>
    </location>
</feature>
<evidence type="ECO:0000256" key="2">
    <source>
        <dbReference type="SAM" id="SignalP"/>
    </source>
</evidence>
<dbReference type="Proteomes" id="UP000238882">
    <property type="component" value="Unassembled WGS sequence"/>
</dbReference>
<feature type="chain" id="PRO_5015640003" description="Peptidase S74 domain-containing protein" evidence="2">
    <location>
        <begin position="20"/>
        <end position="698"/>
    </location>
</feature>
<dbReference type="AlphaFoldDB" id="A0A2S7WSK8"/>
<evidence type="ECO:0000313" key="4">
    <source>
        <dbReference type="Proteomes" id="UP000238882"/>
    </source>
</evidence>
<accession>A0A2S7WSK8</accession>
<evidence type="ECO:0000256" key="1">
    <source>
        <dbReference type="SAM" id="Coils"/>
    </source>
</evidence>
<dbReference type="RefSeq" id="WP_105016899.1">
    <property type="nucleotide sequence ID" value="NZ_MSCN01000001.1"/>
</dbReference>
<gene>
    <name evidence="3" type="ORF">BTO18_14440</name>
</gene>
<comment type="caution">
    <text evidence="3">The sequence shown here is derived from an EMBL/GenBank/DDBJ whole genome shotgun (WGS) entry which is preliminary data.</text>
</comment>
<evidence type="ECO:0008006" key="5">
    <source>
        <dbReference type="Google" id="ProtNLM"/>
    </source>
</evidence>
<name>A0A2S7WSK8_9FLAO</name>
<proteinExistence type="predicted"/>
<dbReference type="EMBL" id="MSCN01000001">
    <property type="protein sequence ID" value="PQJ80301.1"/>
    <property type="molecule type" value="Genomic_DNA"/>
</dbReference>
<sequence>MKKLLTISFLLFIFFKTVAQNQTVNGNLTVTGTSNFTGLINANSGFFDGWITYSQAQINRNNGYVELQYNPDNLNEGVKIFGLKSYATIWNGLTGEMNVGGLLKANVGLSVKGNSLFNDELGMSKILHSNKYLFTVENDGYLEGTTAGIEFTSKNTAGNTLSRIIENYQGKLRFLDIDGSTVFYENEQSTGNHDFKNGTANFGGLLSVNKGINVSTGVFNSSVATFTGANTSRGLEISTFQRGSNDDSVDFNAPFSGGIQTFSLAGVEKMRVDAAGVDITGTLGVTGISKFNGTTPISLNSTITNGSTGINFSDNGVNKWRLYKETNNRLYIHNIANGTFPFQLNSNNDFYLRGRTFIEDDLHVNSTLLNLGSSSNTNQVRMTLQKDVNNSSGWYMGYLATNTNNLGFYGYENASFQIYTNNNLAFSIDALQNTIFKGSSGNNKLTINPNSSNQQIIASGGLNLGAGTGNVRVSNFGTNSELLVDDTNQITKVKIKAIGTSEFLGGGIQIPNNSAIYAPNSTGSETSQLLATSGSNQLILGQAARWNGLGVYSGAADYTMYMDNAGNVGVGTTTTGSHKLAVEGSIGAREIKVTAEGTPWSDFVFYKDYNLPTLEEVEKHIKEKGHLKDIPSAKEVEKNGIFLGEMNAKLLQKIEELTLYTIQQQKEIEKLKKEKIELQELKDKFAELEKLIKNEKKQ</sequence>
<evidence type="ECO:0000313" key="3">
    <source>
        <dbReference type="EMBL" id="PQJ80301.1"/>
    </source>
</evidence>
<keyword evidence="1" id="KW-0175">Coiled coil</keyword>
<keyword evidence="2" id="KW-0732">Signal</keyword>
<keyword evidence="4" id="KW-1185">Reference proteome</keyword>
<feature type="signal peptide" evidence="2">
    <location>
        <begin position="1"/>
        <end position="19"/>
    </location>
</feature>
<dbReference type="OrthoDB" id="658938at2"/>
<organism evidence="3 4">
    <name type="scientific">Polaribacter porphyrae</name>
    <dbReference type="NCBI Taxonomy" id="1137780"/>
    <lineage>
        <taxon>Bacteria</taxon>
        <taxon>Pseudomonadati</taxon>
        <taxon>Bacteroidota</taxon>
        <taxon>Flavobacteriia</taxon>
        <taxon>Flavobacteriales</taxon>
        <taxon>Flavobacteriaceae</taxon>
    </lineage>
</organism>